<dbReference type="AlphaFoldDB" id="A0A1T5CQF9"/>
<protein>
    <recommendedName>
        <fullName evidence="3">Lipocalin-like domain-containing protein</fullName>
    </recommendedName>
</protein>
<evidence type="ECO:0000313" key="1">
    <source>
        <dbReference type="EMBL" id="SKB61420.1"/>
    </source>
</evidence>
<dbReference type="STRING" id="651661.SAMN05660293_01431"/>
<dbReference type="EMBL" id="FUZA01000001">
    <property type="protein sequence ID" value="SKB61420.1"/>
    <property type="molecule type" value="Genomic_DNA"/>
</dbReference>
<keyword evidence="2" id="KW-1185">Reference proteome</keyword>
<accession>A0A1T5CQF9</accession>
<dbReference type="Proteomes" id="UP000190897">
    <property type="component" value="Unassembled WGS sequence"/>
</dbReference>
<gene>
    <name evidence="1" type="ORF">SAMN05660293_01431</name>
</gene>
<dbReference type="RefSeq" id="WP_229208312.1">
    <property type="nucleotide sequence ID" value="NZ_FUZA01000001.1"/>
</dbReference>
<evidence type="ECO:0000313" key="2">
    <source>
        <dbReference type="Proteomes" id="UP000190897"/>
    </source>
</evidence>
<sequence>MKKIFLILFLSTLFFACEEDKDKNPAPELAAQVAGTYRVTELNLDGTNKPLNGAVITVQLDKFSAEVITAKMKLKLGGVSEPDEDLGTLNLKNAGSTGIDIYEGTEKVGSVKSSKLNIFVIFDGQEIEMIADKQ</sequence>
<name>A0A1T5CQF9_9BACT</name>
<evidence type="ECO:0008006" key="3">
    <source>
        <dbReference type="Google" id="ProtNLM"/>
    </source>
</evidence>
<proteinExistence type="predicted"/>
<organism evidence="1 2">
    <name type="scientific">Dyadobacter psychrophilus</name>
    <dbReference type="NCBI Taxonomy" id="651661"/>
    <lineage>
        <taxon>Bacteria</taxon>
        <taxon>Pseudomonadati</taxon>
        <taxon>Bacteroidota</taxon>
        <taxon>Cytophagia</taxon>
        <taxon>Cytophagales</taxon>
        <taxon>Spirosomataceae</taxon>
        <taxon>Dyadobacter</taxon>
    </lineage>
</organism>
<dbReference type="PROSITE" id="PS51257">
    <property type="entry name" value="PROKAR_LIPOPROTEIN"/>
    <property type="match status" value="1"/>
</dbReference>
<reference evidence="2" key="1">
    <citation type="submission" date="2017-02" db="EMBL/GenBank/DDBJ databases">
        <authorList>
            <person name="Varghese N."/>
            <person name="Submissions S."/>
        </authorList>
    </citation>
    <scope>NUCLEOTIDE SEQUENCE [LARGE SCALE GENOMIC DNA]</scope>
    <source>
        <strain evidence="2">DSM 22270</strain>
    </source>
</reference>